<reference evidence="1" key="1">
    <citation type="journal article" date="2022" name="Plant J.">
        <title>Strategies of tolerance reflected in two North American maple genomes.</title>
        <authorList>
            <person name="McEvoy S.L."/>
            <person name="Sezen U.U."/>
            <person name="Trouern-Trend A."/>
            <person name="McMahon S.M."/>
            <person name="Schaberg P.G."/>
            <person name="Yang J."/>
            <person name="Wegrzyn J.L."/>
            <person name="Swenson N.G."/>
        </authorList>
    </citation>
    <scope>NUCLEOTIDE SEQUENCE</scope>
    <source>
        <strain evidence="1">91603</strain>
    </source>
</reference>
<dbReference type="EMBL" id="JAJSOW010000102">
    <property type="protein sequence ID" value="KAI9177704.1"/>
    <property type="molecule type" value="Genomic_DNA"/>
</dbReference>
<sequence length="124" mass="13432">MGRHRGWVDHSGTGIPVFDVLETRWGDERLVSGIVGSNEKHKECIDRDIISGVVTNSAELVKSGRLVTKLNNKGKESVKKDVGSGDGFKLSGSVGGYGIVVEAYNPMKGIVLHKGPRRVDPYKT</sequence>
<organism evidence="1 2">
    <name type="scientific">Acer negundo</name>
    <name type="common">Box elder</name>
    <dbReference type="NCBI Taxonomy" id="4023"/>
    <lineage>
        <taxon>Eukaryota</taxon>
        <taxon>Viridiplantae</taxon>
        <taxon>Streptophyta</taxon>
        <taxon>Embryophyta</taxon>
        <taxon>Tracheophyta</taxon>
        <taxon>Spermatophyta</taxon>
        <taxon>Magnoliopsida</taxon>
        <taxon>eudicotyledons</taxon>
        <taxon>Gunneridae</taxon>
        <taxon>Pentapetalae</taxon>
        <taxon>rosids</taxon>
        <taxon>malvids</taxon>
        <taxon>Sapindales</taxon>
        <taxon>Sapindaceae</taxon>
        <taxon>Hippocastanoideae</taxon>
        <taxon>Acereae</taxon>
        <taxon>Acer</taxon>
    </lineage>
</organism>
<protein>
    <submittedName>
        <fullName evidence="1">Uncharacterized protein</fullName>
    </submittedName>
</protein>
<gene>
    <name evidence="1" type="ORF">LWI28_018324</name>
</gene>
<accession>A0AAD5J0H4</accession>
<evidence type="ECO:0000313" key="2">
    <source>
        <dbReference type="Proteomes" id="UP001064489"/>
    </source>
</evidence>
<reference evidence="1" key="2">
    <citation type="submission" date="2023-02" db="EMBL/GenBank/DDBJ databases">
        <authorList>
            <person name="Swenson N.G."/>
            <person name="Wegrzyn J.L."/>
            <person name="Mcevoy S.L."/>
        </authorList>
    </citation>
    <scope>NUCLEOTIDE SEQUENCE</scope>
    <source>
        <strain evidence="1">91603</strain>
        <tissue evidence="1">Leaf</tissue>
    </source>
</reference>
<comment type="caution">
    <text evidence="1">The sequence shown here is derived from an EMBL/GenBank/DDBJ whole genome shotgun (WGS) entry which is preliminary data.</text>
</comment>
<keyword evidence="2" id="KW-1185">Reference proteome</keyword>
<dbReference type="Proteomes" id="UP001064489">
    <property type="component" value="Chromosome 5"/>
</dbReference>
<name>A0AAD5J0H4_ACENE</name>
<evidence type="ECO:0000313" key="1">
    <source>
        <dbReference type="EMBL" id="KAI9177704.1"/>
    </source>
</evidence>
<dbReference type="AlphaFoldDB" id="A0AAD5J0H4"/>
<proteinExistence type="predicted"/>